<proteinExistence type="predicted"/>
<name>A0ACC2TTB6_9FUNG</name>
<reference evidence="1" key="1">
    <citation type="submission" date="2022-04" db="EMBL/GenBank/DDBJ databases">
        <title>Genome of the entomopathogenic fungus Entomophthora muscae.</title>
        <authorList>
            <person name="Elya C."/>
            <person name="Lovett B.R."/>
            <person name="Lee E."/>
            <person name="Macias A.M."/>
            <person name="Hajek A.E."/>
            <person name="De Bivort B.L."/>
            <person name="Kasson M.T."/>
            <person name="De Fine Licht H.H."/>
            <person name="Stajich J.E."/>
        </authorList>
    </citation>
    <scope>NUCLEOTIDE SEQUENCE</scope>
    <source>
        <strain evidence="1">Berkeley</strain>
    </source>
</reference>
<dbReference type="EMBL" id="QTSX02002167">
    <property type="protein sequence ID" value="KAJ9078010.1"/>
    <property type="molecule type" value="Genomic_DNA"/>
</dbReference>
<protein>
    <submittedName>
        <fullName evidence="1">Uncharacterized protein</fullName>
    </submittedName>
</protein>
<evidence type="ECO:0000313" key="1">
    <source>
        <dbReference type="EMBL" id="KAJ9078010.1"/>
    </source>
</evidence>
<dbReference type="Proteomes" id="UP001165960">
    <property type="component" value="Unassembled WGS sequence"/>
</dbReference>
<accession>A0ACC2TTB6</accession>
<sequence>MGFSDCFTSGSCNANIVLLFQTGPGNSKDTAKIEFIANSFVSHIHTSKGKKLISSIDKMNSKKEMPLKDATCGITRLTKYHLDILKDVEGLATIRGNSISKPCTETKSFSELMESITLVHLYPI</sequence>
<gene>
    <name evidence="1" type="ORF">DSO57_1011057</name>
</gene>
<organism evidence="1 2">
    <name type="scientific">Entomophthora muscae</name>
    <dbReference type="NCBI Taxonomy" id="34485"/>
    <lineage>
        <taxon>Eukaryota</taxon>
        <taxon>Fungi</taxon>
        <taxon>Fungi incertae sedis</taxon>
        <taxon>Zoopagomycota</taxon>
        <taxon>Entomophthoromycotina</taxon>
        <taxon>Entomophthoromycetes</taxon>
        <taxon>Entomophthorales</taxon>
        <taxon>Entomophthoraceae</taxon>
        <taxon>Entomophthora</taxon>
    </lineage>
</organism>
<comment type="caution">
    <text evidence="1">The sequence shown here is derived from an EMBL/GenBank/DDBJ whole genome shotgun (WGS) entry which is preliminary data.</text>
</comment>
<evidence type="ECO:0000313" key="2">
    <source>
        <dbReference type="Proteomes" id="UP001165960"/>
    </source>
</evidence>
<keyword evidence="2" id="KW-1185">Reference proteome</keyword>